<sequence length="1014" mass="111496">MAITAGEKERNPSPNADYDLRVYNGAALDDGIDVGVGGREEGGRARGKGPPYDPAYAFTATEGRPKVQIPFTEVPRLNLIEATPPHTPAVSTRARTPELSPLKHVEQAVVEPISPEPVRPKVREVSPAVDGTAESENEKGETVGEQIAREIEPGRRSVSWNDIPSVRHYDVVTPNESTEHTRSDYWKRPPPKQEPEEEYEFTVDEDGKVVQIPTPRSPLKKNSRQEEPESSARGRSTTGKPTASTAVEEDEDVEEIIKREDGRTADPAYRSISPEREPTVIAPGADERDFPRSGSAGGFYQTPFFETVSDLAGDYDGLDVETPIIEPGERHGFVEGEVDETPTPAQTKGVFWDPSATEALPTASEMSRGMPGGFEELEDEDENEGEDVGVGASRDAEAPPQNREEPPERDVGEDGSQSRRASVSKAPSDNVPTPTAKAKDPQYNPYADLAASTASSARSVADDRDDEDKDDATIRRKERERRKPEKAERLTQYERDLLEHSEPATPATPTAKEDPFKYQVSNGSFTDLGAMGAAAAVGAIAGGALSGRFSSREKGRDTVRDDEDAVKMPLPEGSEASYKEPSRSYSEESLDRKEKKKRDRDGDGKKPKRRSASNYVDELYEEATRTASPAQSEPGYKNPKVSRSRSKPERDDDAKSVVSEPPKSYYDDEPSSKSSRRKSKRNGDDDAESVSSVRFADDEPGRSSSKKDKERGGIVGLFRRDSDRMEEKEKARDKAEDEGERKKKKKKKHRSSETYDDDNDDTRSVRSSKSSSRRDRDDGNDDDARSVRSTRSTSRRDDDQADEDDEARSVRSSKSSSSKRDKDRDSSKSEKRKSKSSRKDESFLGKGAEEAVRRPLPTQDAEVAAEAVEDVRQKVEEWQEHSEGEGPLGGLAPEHVEDIKFLPSRADAEPIEELKGLDYFSAAPEEAERPASPPIEAAGTSQLQTEPLSALAKEREVDVDTFAPPASRSASPASPIVESTSTPESQAEPLRGFNKEAEMDLPTLPASRPSSPLE</sequence>
<protein>
    <submittedName>
        <fullName evidence="1">Uncharacterized protein</fullName>
    </submittedName>
</protein>
<proteinExistence type="predicted"/>
<name>A0ACC3D3Y4_9PEZI</name>
<organism evidence="1 2">
    <name type="scientific">Coniosporium uncinatum</name>
    <dbReference type="NCBI Taxonomy" id="93489"/>
    <lineage>
        <taxon>Eukaryota</taxon>
        <taxon>Fungi</taxon>
        <taxon>Dikarya</taxon>
        <taxon>Ascomycota</taxon>
        <taxon>Pezizomycotina</taxon>
        <taxon>Dothideomycetes</taxon>
        <taxon>Dothideomycetes incertae sedis</taxon>
        <taxon>Coniosporium</taxon>
    </lineage>
</organism>
<dbReference type="EMBL" id="JAWDJW010007813">
    <property type="protein sequence ID" value="KAK3061489.1"/>
    <property type="molecule type" value="Genomic_DNA"/>
</dbReference>
<dbReference type="Proteomes" id="UP001186974">
    <property type="component" value="Unassembled WGS sequence"/>
</dbReference>
<accession>A0ACC3D3Y4</accession>
<evidence type="ECO:0000313" key="1">
    <source>
        <dbReference type="EMBL" id="KAK3061489.1"/>
    </source>
</evidence>
<evidence type="ECO:0000313" key="2">
    <source>
        <dbReference type="Proteomes" id="UP001186974"/>
    </source>
</evidence>
<reference evidence="1" key="1">
    <citation type="submission" date="2024-09" db="EMBL/GenBank/DDBJ databases">
        <title>Black Yeasts Isolated from many extreme environments.</title>
        <authorList>
            <person name="Coleine C."/>
            <person name="Stajich J.E."/>
            <person name="Selbmann L."/>
        </authorList>
    </citation>
    <scope>NUCLEOTIDE SEQUENCE</scope>
    <source>
        <strain evidence="1">CCFEE 5737</strain>
    </source>
</reference>
<gene>
    <name evidence="1" type="ORF">LTS18_006092</name>
</gene>
<keyword evidence="2" id="KW-1185">Reference proteome</keyword>
<feature type="non-terminal residue" evidence="1">
    <location>
        <position position="1014"/>
    </location>
</feature>
<comment type="caution">
    <text evidence="1">The sequence shown here is derived from an EMBL/GenBank/DDBJ whole genome shotgun (WGS) entry which is preliminary data.</text>
</comment>